<evidence type="ECO:0000256" key="4">
    <source>
        <dbReference type="ARBA" id="ARBA00022741"/>
    </source>
</evidence>
<dbReference type="GO" id="GO:0005524">
    <property type="term" value="F:ATP binding"/>
    <property type="evidence" value="ECO:0007669"/>
    <property type="project" value="UniProtKB-KW"/>
</dbReference>
<dbReference type="InterPro" id="IPR050319">
    <property type="entry name" value="ABC_transp_ATP-bind"/>
</dbReference>
<accession>A0A2M6UKI9</accession>
<dbReference type="InterPro" id="IPR017871">
    <property type="entry name" value="ABC_transporter-like_CS"/>
</dbReference>
<dbReference type="SUPFAM" id="SSF52540">
    <property type="entry name" value="P-loop containing nucleoside triphosphate hydrolases"/>
    <property type="match status" value="1"/>
</dbReference>
<evidence type="ECO:0000256" key="2">
    <source>
        <dbReference type="ARBA" id="ARBA00005417"/>
    </source>
</evidence>
<evidence type="ECO:0000313" key="9">
    <source>
        <dbReference type="Proteomes" id="UP000228930"/>
    </source>
</evidence>
<sequence>MTEVLLEVTDLKKHYPVRAGVLRRQVGTVHSVDGVSFCLHAGETLGLVGESGCGKSTVARSVLRLVEPTSGQIRLDGKDITHLSKTALRPHRRSMQIVFQDPFASLNPRMTAGDIVGEPLAVHGLASGKELEARVARLFEQVGLRPDQMRNFPHQFSGGQRQRICIARALALGPRLIVCDEPVSALDVSIQAQVINLLIDLQRQHGFSYLFIAHDLAVVAHISHRVAVMYLGRIVEIAGKDELFRNPRHPYTQALLASVPIANPLAKRLTPLVDGDVPSPVNPPPGCAFHTRCRFAMERCKTERPALLETGDGHQVACLLNEGTGRSNTIS</sequence>
<dbReference type="SMART" id="SM00382">
    <property type="entry name" value="AAA"/>
    <property type="match status" value="1"/>
</dbReference>
<dbReference type="InterPro" id="IPR013563">
    <property type="entry name" value="Oligopep_ABC_C"/>
</dbReference>
<evidence type="ECO:0000256" key="1">
    <source>
        <dbReference type="ARBA" id="ARBA00004417"/>
    </source>
</evidence>
<comment type="similarity">
    <text evidence="2">Belongs to the ABC transporter superfamily.</text>
</comment>
<dbReference type="PANTHER" id="PTHR43776:SF7">
    <property type="entry name" value="D,D-DIPEPTIDE TRANSPORT ATP-BINDING PROTEIN DDPF-RELATED"/>
    <property type="match status" value="1"/>
</dbReference>
<evidence type="ECO:0000259" key="7">
    <source>
        <dbReference type="PROSITE" id="PS50893"/>
    </source>
</evidence>
<dbReference type="GO" id="GO:0055085">
    <property type="term" value="P:transmembrane transport"/>
    <property type="evidence" value="ECO:0007669"/>
    <property type="project" value="UniProtKB-ARBA"/>
</dbReference>
<dbReference type="PROSITE" id="PS50893">
    <property type="entry name" value="ABC_TRANSPORTER_2"/>
    <property type="match status" value="1"/>
</dbReference>
<evidence type="ECO:0000256" key="6">
    <source>
        <dbReference type="ARBA" id="ARBA00024722"/>
    </source>
</evidence>
<evidence type="ECO:0000256" key="5">
    <source>
        <dbReference type="ARBA" id="ARBA00022840"/>
    </source>
</evidence>
<dbReference type="InterPro" id="IPR027417">
    <property type="entry name" value="P-loop_NTPase"/>
</dbReference>
<dbReference type="GO" id="GO:0016887">
    <property type="term" value="F:ATP hydrolysis activity"/>
    <property type="evidence" value="ECO:0007669"/>
    <property type="project" value="InterPro"/>
</dbReference>
<dbReference type="InterPro" id="IPR003593">
    <property type="entry name" value="AAA+_ATPase"/>
</dbReference>
<dbReference type="PROSITE" id="PS00211">
    <property type="entry name" value="ABC_TRANSPORTER_1"/>
    <property type="match status" value="1"/>
</dbReference>
<dbReference type="GO" id="GO:0005886">
    <property type="term" value="C:plasma membrane"/>
    <property type="evidence" value="ECO:0007669"/>
    <property type="project" value="UniProtKB-SubCell"/>
</dbReference>
<name>A0A2M6UKI9_9BRAD</name>
<feature type="domain" description="ABC transporter" evidence="7">
    <location>
        <begin position="6"/>
        <end position="256"/>
    </location>
</feature>
<dbReference type="EMBL" id="LFJC01000003">
    <property type="protein sequence ID" value="PIT05081.1"/>
    <property type="molecule type" value="Genomic_DNA"/>
</dbReference>
<dbReference type="Pfam" id="PF00005">
    <property type="entry name" value="ABC_tran"/>
    <property type="match status" value="1"/>
</dbReference>
<keyword evidence="5" id="KW-0067">ATP-binding</keyword>
<dbReference type="CDD" id="cd03257">
    <property type="entry name" value="ABC_NikE_OppD_transporters"/>
    <property type="match status" value="1"/>
</dbReference>
<proteinExistence type="inferred from homology"/>
<reference evidence="8 9" key="1">
    <citation type="submission" date="2015-06" db="EMBL/GenBank/DDBJ databases">
        <title>Comparative genome analysis of nirS-carrying Bradyrhizobium sp. strains.</title>
        <authorList>
            <person name="Ishii S."/>
            <person name="Jang J."/>
            <person name="Nishizawa T."/>
            <person name="Senoo K."/>
        </authorList>
    </citation>
    <scope>NUCLEOTIDE SEQUENCE [LARGE SCALE GENOMIC DNA]</scope>
    <source>
        <strain evidence="8 9">TSA1</strain>
    </source>
</reference>
<gene>
    <name evidence="8" type="ORF">TSA1_33305</name>
</gene>
<organism evidence="8 9">
    <name type="scientific">Bradyrhizobium nitroreducens</name>
    <dbReference type="NCBI Taxonomy" id="709803"/>
    <lineage>
        <taxon>Bacteria</taxon>
        <taxon>Pseudomonadati</taxon>
        <taxon>Pseudomonadota</taxon>
        <taxon>Alphaproteobacteria</taxon>
        <taxon>Hyphomicrobiales</taxon>
        <taxon>Nitrobacteraceae</taxon>
        <taxon>Bradyrhizobium</taxon>
    </lineage>
</organism>
<dbReference type="GO" id="GO:0015833">
    <property type="term" value="P:peptide transport"/>
    <property type="evidence" value="ECO:0007669"/>
    <property type="project" value="InterPro"/>
</dbReference>
<dbReference type="NCBIfam" id="NF008453">
    <property type="entry name" value="PRK11308.1"/>
    <property type="match status" value="1"/>
</dbReference>
<comment type="subcellular location">
    <subcellularLocation>
        <location evidence="1">Cell inner membrane</location>
        <topology evidence="1">Peripheral membrane protein</topology>
    </subcellularLocation>
</comment>
<dbReference type="AlphaFoldDB" id="A0A2M6UKI9"/>
<comment type="function">
    <text evidence="6">Involved in beta-(1--&gt;2)glucan export. Transmembrane domains (TMD) form a pore in the inner membrane and the ATP-binding domain (NBD) is responsible for energy generation.</text>
</comment>
<dbReference type="Gene3D" id="3.40.50.300">
    <property type="entry name" value="P-loop containing nucleotide triphosphate hydrolases"/>
    <property type="match status" value="1"/>
</dbReference>
<dbReference type="NCBIfam" id="TIGR01727">
    <property type="entry name" value="oligo_HPY"/>
    <property type="match status" value="1"/>
</dbReference>
<evidence type="ECO:0000313" key="8">
    <source>
        <dbReference type="EMBL" id="PIT05081.1"/>
    </source>
</evidence>
<dbReference type="InterPro" id="IPR003439">
    <property type="entry name" value="ABC_transporter-like_ATP-bd"/>
</dbReference>
<comment type="caution">
    <text evidence="8">The sequence shown here is derived from an EMBL/GenBank/DDBJ whole genome shotgun (WGS) entry which is preliminary data.</text>
</comment>
<dbReference type="PANTHER" id="PTHR43776">
    <property type="entry name" value="TRANSPORT ATP-BINDING PROTEIN"/>
    <property type="match status" value="1"/>
</dbReference>
<keyword evidence="4" id="KW-0547">Nucleotide-binding</keyword>
<keyword evidence="3" id="KW-0813">Transport</keyword>
<dbReference type="RefSeq" id="WP_100180179.1">
    <property type="nucleotide sequence ID" value="NZ_LFJC01000003.1"/>
</dbReference>
<evidence type="ECO:0000256" key="3">
    <source>
        <dbReference type="ARBA" id="ARBA00022448"/>
    </source>
</evidence>
<dbReference type="FunFam" id="3.40.50.300:FF:000016">
    <property type="entry name" value="Oligopeptide ABC transporter ATP-binding component"/>
    <property type="match status" value="1"/>
</dbReference>
<dbReference type="Pfam" id="PF08352">
    <property type="entry name" value="oligo_HPY"/>
    <property type="match status" value="1"/>
</dbReference>
<protein>
    <submittedName>
        <fullName evidence="8">Peptide ABC transporter substrate-binding protein</fullName>
    </submittedName>
</protein>
<dbReference type="Proteomes" id="UP000228930">
    <property type="component" value="Unassembled WGS sequence"/>
</dbReference>
<keyword evidence="9" id="KW-1185">Reference proteome</keyword>